<dbReference type="RefSeq" id="WP_246512886.1">
    <property type="nucleotide sequence ID" value="NZ_JAGINO010000004.1"/>
</dbReference>
<organism evidence="1 2">
    <name type="scientific">Azospirillum picis</name>
    <dbReference type="NCBI Taxonomy" id="488438"/>
    <lineage>
        <taxon>Bacteria</taxon>
        <taxon>Pseudomonadati</taxon>
        <taxon>Pseudomonadota</taxon>
        <taxon>Alphaproteobacteria</taxon>
        <taxon>Rhodospirillales</taxon>
        <taxon>Azospirillaceae</taxon>
        <taxon>Azospirillum</taxon>
    </lineage>
</organism>
<sequence length="80" mass="8579">MNTTSIPASRLPFPMTEPASSKAKQVMDDFLAGIAGSGLSDGDRAMAYQTALKHLMDHLIRREGWLAEEFAGVARSLGAN</sequence>
<evidence type="ECO:0000313" key="2">
    <source>
        <dbReference type="Proteomes" id="UP001244552"/>
    </source>
</evidence>
<keyword evidence="2" id="KW-1185">Reference proteome</keyword>
<comment type="caution">
    <text evidence="1">The sequence shown here is derived from an EMBL/GenBank/DDBJ whole genome shotgun (WGS) entry which is preliminary data.</text>
</comment>
<dbReference type="Proteomes" id="UP001244552">
    <property type="component" value="Unassembled WGS sequence"/>
</dbReference>
<gene>
    <name evidence="1" type="ORF">QO018_001784</name>
</gene>
<proteinExistence type="predicted"/>
<accession>A0ABU0MHL5</accession>
<dbReference type="EMBL" id="JAUSVU010000004">
    <property type="protein sequence ID" value="MDQ0532937.1"/>
    <property type="molecule type" value="Genomic_DNA"/>
</dbReference>
<evidence type="ECO:0000313" key="1">
    <source>
        <dbReference type="EMBL" id="MDQ0532937.1"/>
    </source>
</evidence>
<protein>
    <submittedName>
        <fullName evidence="1">Uncharacterized protein</fullName>
    </submittedName>
</protein>
<name>A0ABU0MHL5_9PROT</name>
<reference evidence="1 2" key="1">
    <citation type="submission" date="2023-07" db="EMBL/GenBank/DDBJ databases">
        <title>Genomic Encyclopedia of Type Strains, Phase IV (KMG-IV): sequencing the most valuable type-strain genomes for metagenomic binning, comparative biology and taxonomic classification.</title>
        <authorList>
            <person name="Goeker M."/>
        </authorList>
    </citation>
    <scope>NUCLEOTIDE SEQUENCE [LARGE SCALE GENOMIC DNA]</scope>
    <source>
        <strain evidence="1 2">DSM 19922</strain>
    </source>
</reference>